<comment type="caution">
    <text evidence="2">The sequence shown here is derived from an EMBL/GenBank/DDBJ whole genome shotgun (WGS) entry which is preliminary data.</text>
</comment>
<gene>
    <name evidence="2" type="ORF">SDC9_131754</name>
</gene>
<evidence type="ECO:0000256" key="1">
    <source>
        <dbReference type="SAM" id="MobiDB-lite"/>
    </source>
</evidence>
<dbReference type="AlphaFoldDB" id="A0A645D610"/>
<feature type="region of interest" description="Disordered" evidence="1">
    <location>
        <begin position="1"/>
        <end position="22"/>
    </location>
</feature>
<evidence type="ECO:0000313" key="2">
    <source>
        <dbReference type="EMBL" id="MPM84681.1"/>
    </source>
</evidence>
<proteinExistence type="predicted"/>
<sequence length="139" mass="15315">MTPDEARAALEHSHAGGFEQPGDAGAQFVENVVLTLEHGAPVRLDFAGNFNPEISGVARGVKHFGSRNQGFGRDTADIQTGAAEGVLFHQRHFHPLLTGMNRRHITAGTAADDTHIEFFHDRRSFSLEFDRWPLTLLTL</sequence>
<reference evidence="2" key="1">
    <citation type="submission" date="2019-08" db="EMBL/GenBank/DDBJ databases">
        <authorList>
            <person name="Kucharzyk K."/>
            <person name="Murdoch R.W."/>
            <person name="Higgins S."/>
            <person name="Loffler F."/>
        </authorList>
    </citation>
    <scope>NUCLEOTIDE SEQUENCE</scope>
</reference>
<accession>A0A645D610</accession>
<name>A0A645D610_9ZZZZ</name>
<protein>
    <submittedName>
        <fullName evidence="2">Uncharacterized protein</fullName>
    </submittedName>
</protein>
<organism evidence="2">
    <name type="scientific">bioreactor metagenome</name>
    <dbReference type="NCBI Taxonomy" id="1076179"/>
    <lineage>
        <taxon>unclassified sequences</taxon>
        <taxon>metagenomes</taxon>
        <taxon>ecological metagenomes</taxon>
    </lineage>
</organism>
<feature type="compositionally biased region" description="Basic and acidic residues" evidence="1">
    <location>
        <begin position="1"/>
        <end position="14"/>
    </location>
</feature>
<dbReference type="EMBL" id="VSSQ01033167">
    <property type="protein sequence ID" value="MPM84681.1"/>
    <property type="molecule type" value="Genomic_DNA"/>
</dbReference>